<comment type="cofactor">
    <cofactor evidence="1">
        <name>Fe(2+)</name>
        <dbReference type="ChEBI" id="CHEBI:29033"/>
    </cofactor>
</comment>
<comment type="similarity">
    <text evidence="2">Belongs to the fatty acid desaturase type 2 family.</text>
</comment>
<keyword evidence="12" id="KW-1185">Reference proteome</keyword>
<evidence type="ECO:0000256" key="5">
    <source>
        <dbReference type="ARBA" id="ARBA00022832"/>
    </source>
</evidence>
<evidence type="ECO:0000256" key="1">
    <source>
        <dbReference type="ARBA" id="ARBA00001954"/>
    </source>
</evidence>
<keyword evidence="3" id="KW-0444">Lipid biosynthesis</keyword>
<name>A0ABU6UT09_9FABA</name>
<accession>A0ABU6UT09</accession>
<keyword evidence="10" id="KW-0275">Fatty acid biosynthesis</keyword>
<dbReference type="Proteomes" id="UP001341840">
    <property type="component" value="Unassembled WGS sequence"/>
</dbReference>
<dbReference type="Pfam" id="PF03405">
    <property type="entry name" value="FA_desaturase_2"/>
    <property type="match status" value="1"/>
</dbReference>
<evidence type="ECO:0000256" key="9">
    <source>
        <dbReference type="ARBA" id="ARBA00023098"/>
    </source>
</evidence>
<keyword evidence="4" id="KW-0479">Metal-binding</keyword>
<reference evidence="11 12" key="1">
    <citation type="journal article" date="2023" name="Plants (Basel)">
        <title>Bridging the Gap: Combining Genomics and Transcriptomics Approaches to Understand Stylosanthes scabra, an Orphan Legume from the Brazilian Caatinga.</title>
        <authorList>
            <person name="Ferreira-Neto J.R.C."/>
            <person name="da Silva M.D."/>
            <person name="Binneck E."/>
            <person name="de Melo N.F."/>
            <person name="da Silva R.H."/>
            <person name="de Melo A.L.T.M."/>
            <person name="Pandolfi V."/>
            <person name="Bustamante F.O."/>
            <person name="Brasileiro-Vidal A.C."/>
            <person name="Benko-Iseppon A.M."/>
        </authorList>
    </citation>
    <scope>NUCLEOTIDE SEQUENCE [LARGE SCALE GENOMIC DNA]</scope>
    <source>
        <tissue evidence="11">Leaves</tissue>
    </source>
</reference>
<proteinExistence type="inferred from homology"/>
<evidence type="ECO:0000256" key="8">
    <source>
        <dbReference type="ARBA" id="ARBA00023004"/>
    </source>
</evidence>
<sequence length="168" mass="19007">MMMHIAGMGIYRELEVSGSEKAWLITCRSERVRASDRQKEWNLDKNPYMGFVYAAFQERATFISHGNTARLAKKSGDPVLARICGTIAADEKRHENAYVKIVEKLLEVDPTVTMVAISNMMRKDKIQDLTAEGRRAQDFLCGLPPKIRRLQKRADKIDLIAGVGLVRV</sequence>
<dbReference type="Gene3D" id="1.10.620.20">
    <property type="entry name" value="Ribonucleotide Reductase, subunit A"/>
    <property type="match status" value="2"/>
</dbReference>
<dbReference type="PANTHER" id="PTHR31155:SF31">
    <property type="entry name" value="STEAROYL-[ACYL-CARRIER-PROTEIN] 9-DESATURASE 6, CHLOROPLASTIC"/>
    <property type="match status" value="1"/>
</dbReference>
<keyword evidence="6" id="KW-0809">Transit peptide</keyword>
<dbReference type="InterPro" id="IPR005067">
    <property type="entry name" value="Fatty_acid_desaturase-2"/>
</dbReference>
<dbReference type="InterPro" id="IPR012348">
    <property type="entry name" value="RNR-like"/>
</dbReference>
<evidence type="ECO:0000256" key="4">
    <source>
        <dbReference type="ARBA" id="ARBA00022723"/>
    </source>
</evidence>
<keyword evidence="8" id="KW-0408">Iron</keyword>
<evidence type="ECO:0000313" key="11">
    <source>
        <dbReference type="EMBL" id="MED6163211.1"/>
    </source>
</evidence>
<keyword evidence="5" id="KW-0276">Fatty acid metabolism</keyword>
<dbReference type="PANTHER" id="PTHR31155">
    <property type="entry name" value="ACYL- ACYL-CARRIER-PROTEIN DESATURASE-RELATED"/>
    <property type="match status" value="1"/>
</dbReference>
<gene>
    <name evidence="11" type="ORF">PIB30_077794</name>
</gene>
<evidence type="ECO:0008006" key="13">
    <source>
        <dbReference type="Google" id="ProtNLM"/>
    </source>
</evidence>
<evidence type="ECO:0000256" key="3">
    <source>
        <dbReference type="ARBA" id="ARBA00022516"/>
    </source>
</evidence>
<comment type="caution">
    <text evidence="11">The sequence shown here is derived from an EMBL/GenBank/DDBJ whole genome shotgun (WGS) entry which is preliminary data.</text>
</comment>
<evidence type="ECO:0000256" key="2">
    <source>
        <dbReference type="ARBA" id="ARBA00008749"/>
    </source>
</evidence>
<evidence type="ECO:0000256" key="10">
    <source>
        <dbReference type="ARBA" id="ARBA00023160"/>
    </source>
</evidence>
<dbReference type="EMBL" id="JASCZI010121885">
    <property type="protein sequence ID" value="MED6163211.1"/>
    <property type="molecule type" value="Genomic_DNA"/>
</dbReference>
<keyword evidence="7" id="KW-0560">Oxidoreductase</keyword>
<evidence type="ECO:0000313" key="12">
    <source>
        <dbReference type="Proteomes" id="UP001341840"/>
    </source>
</evidence>
<organism evidence="11 12">
    <name type="scientific">Stylosanthes scabra</name>
    <dbReference type="NCBI Taxonomy" id="79078"/>
    <lineage>
        <taxon>Eukaryota</taxon>
        <taxon>Viridiplantae</taxon>
        <taxon>Streptophyta</taxon>
        <taxon>Embryophyta</taxon>
        <taxon>Tracheophyta</taxon>
        <taxon>Spermatophyta</taxon>
        <taxon>Magnoliopsida</taxon>
        <taxon>eudicotyledons</taxon>
        <taxon>Gunneridae</taxon>
        <taxon>Pentapetalae</taxon>
        <taxon>rosids</taxon>
        <taxon>fabids</taxon>
        <taxon>Fabales</taxon>
        <taxon>Fabaceae</taxon>
        <taxon>Papilionoideae</taxon>
        <taxon>50 kb inversion clade</taxon>
        <taxon>dalbergioids sensu lato</taxon>
        <taxon>Dalbergieae</taxon>
        <taxon>Pterocarpus clade</taxon>
        <taxon>Stylosanthes</taxon>
    </lineage>
</organism>
<dbReference type="InterPro" id="IPR009078">
    <property type="entry name" value="Ferritin-like_SF"/>
</dbReference>
<keyword evidence="9" id="KW-0443">Lipid metabolism</keyword>
<dbReference type="SUPFAM" id="SSF47240">
    <property type="entry name" value="Ferritin-like"/>
    <property type="match status" value="1"/>
</dbReference>
<protein>
    <recommendedName>
        <fullName evidence="13">Stearoyl-[acyl-carrier-protein] 9-desaturase</fullName>
    </recommendedName>
</protein>
<evidence type="ECO:0000256" key="7">
    <source>
        <dbReference type="ARBA" id="ARBA00023002"/>
    </source>
</evidence>
<evidence type="ECO:0000256" key="6">
    <source>
        <dbReference type="ARBA" id="ARBA00022946"/>
    </source>
</evidence>